<dbReference type="EMBL" id="JAMYWD010000005">
    <property type="protein sequence ID" value="KAJ4969633.1"/>
    <property type="molecule type" value="Genomic_DNA"/>
</dbReference>
<evidence type="ECO:0000313" key="1">
    <source>
        <dbReference type="EMBL" id="KAJ4969633.1"/>
    </source>
</evidence>
<gene>
    <name evidence="1" type="ORF">NE237_002732</name>
</gene>
<organism evidence="1 2">
    <name type="scientific">Protea cynaroides</name>
    <dbReference type="NCBI Taxonomy" id="273540"/>
    <lineage>
        <taxon>Eukaryota</taxon>
        <taxon>Viridiplantae</taxon>
        <taxon>Streptophyta</taxon>
        <taxon>Embryophyta</taxon>
        <taxon>Tracheophyta</taxon>
        <taxon>Spermatophyta</taxon>
        <taxon>Magnoliopsida</taxon>
        <taxon>Proteales</taxon>
        <taxon>Proteaceae</taxon>
        <taxon>Protea</taxon>
    </lineage>
</organism>
<name>A0A9Q0KFE3_9MAGN</name>
<dbReference type="Proteomes" id="UP001141806">
    <property type="component" value="Unassembled WGS sequence"/>
</dbReference>
<protein>
    <recommendedName>
        <fullName evidence="3">Dirigent protein</fullName>
    </recommendedName>
</protein>
<keyword evidence="2" id="KW-1185">Reference proteome</keyword>
<dbReference type="AlphaFoldDB" id="A0A9Q0KFE3"/>
<evidence type="ECO:0008006" key="3">
    <source>
        <dbReference type="Google" id="ProtNLM"/>
    </source>
</evidence>
<sequence length="162" mass="17287">MSTLTTQGTDVSLFSDQISKEGKPPFELVDRVSQQLVVLSTSATVVVRTNGAIVGGSLFESSNIGEVAGSIFTTTSGMAGRTSFSVTLAGRSGFKNPLSHVMSVRVGSDPCREIGLWWSETSCRSHGMLADLRGSDSRFSASVMRTQMESYSFMASLQVNKS</sequence>
<accession>A0A9Q0KFE3</accession>
<evidence type="ECO:0000313" key="2">
    <source>
        <dbReference type="Proteomes" id="UP001141806"/>
    </source>
</evidence>
<proteinExistence type="predicted"/>
<reference evidence="1" key="1">
    <citation type="journal article" date="2023" name="Plant J.">
        <title>The genome of the king protea, Protea cynaroides.</title>
        <authorList>
            <person name="Chang J."/>
            <person name="Duong T.A."/>
            <person name="Schoeman C."/>
            <person name="Ma X."/>
            <person name="Roodt D."/>
            <person name="Barker N."/>
            <person name="Li Z."/>
            <person name="Van de Peer Y."/>
            <person name="Mizrachi E."/>
        </authorList>
    </citation>
    <scope>NUCLEOTIDE SEQUENCE</scope>
    <source>
        <tissue evidence="1">Young leaves</tissue>
    </source>
</reference>
<comment type="caution">
    <text evidence="1">The sequence shown here is derived from an EMBL/GenBank/DDBJ whole genome shotgun (WGS) entry which is preliminary data.</text>
</comment>